<feature type="domain" description="Major facilitator superfamily (MFS) profile" evidence="8">
    <location>
        <begin position="7"/>
        <end position="393"/>
    </location>
</feature>
<comment type="subcellular location">
    <subcellularLocation>
        <location evidence="1">Cell membrane</location>
        <topology evidence="1">Multi-pass membrane protein</topology>
    </subcellularLocation>
</comment>
<dbReference type="InterPro" id="IPR050171">
    <property type="entry name" value="MFS_Transporters"/>
</dbReference>
<sequence length="399" mass="44464">MQSKTSALYAVGILTFFFTIFDGILAYVVPVTIISQGYSKTALGFILGTSSFAGAIGDIFLSKFLKTSNFRRLFLAMYACALLYVTILSQANIIILYLLAMAFWGLYFDFKSFATFNFVGRFTPHRLHALSFGIIDVFKCLGYVIAPIIAGLVIIGTVTDQPFIIAFVFLIFSLISYFGLILLTKKIKEQGLLKKKNYGLLLEINTWRRLGKIIWPVLIFTVLISINDSFFWTVGPLISEQLSQVSQFGWLFLTLYFLPTVIVGWFVGRITKRFGKKRTAFVSFALGSLFLTLIGFLGNSWLILVFIFISSSFAAIAWPASNAAYADYIEESPHLEQEIEGVSDFAYNFAYVIGPITAGVLADTFGNSMTLTIFGVVGVLVCIILLVVTPKRIHVPNRI</sequence>
<evidence type="ECO:0000256" key="1">
    <source>
        <dbReference type="ARBA" id="ARBA00004651"/>
    </source>
</evidence>
<reference evidence="9 10" key="1">
    <citation type="journal article" date="2015" name="Nature">
        <title>rRNA introns, odd ribosomes, and small enigmatic genomes across a large radiation of phyla.</title>
        <authorList>
            <person name="Brown C.T."/>
            <person name="Hug L.A."/>
            <person name="Thomas B.C."/>
            <person name="Sharon I."/>
            <person name="Castelle C.J."/>
            <person name="Singh A."/>
            <person name="Wilkins M.J."/>
            <person name="Williams K.H."/>
            <person name="Banfield J.F."/>
        </authorList>
    </citation>
    <scope>NUCLEOTIDE SEQUENCE [LARGE SCALE GENOMIC DNA]</scope>
</reference>
<dbReference type="PANTHER" id="PTHR23517:SF3">
    <property type="entry name" value="INTEGRAL MEMBRANE TRANSPORT PROTEIN"/>
    <property type="match status" value="1"/>
</dbReference>
<feature type="transmembrane region" description="Helical" evidence="7">
    <location>
        <begin position="345"/>
        <end position="362"/>
    </location>
</feature>
<accession>A0A0G0K655</accession>
<evidence type="ECO:0000256" key="6">
    <source>
        <dbReference type="ARBA" id="ARBA00023136"/>
    </source>
</evidence>
<feature type="transmembrane region" description="Helical" evidence="7">
    <location>
        <begin position="303"/>
        <end position="325"/>
    </location>
</feature>
<organism evidence="9 10">
    <name type="scientific">Candidatus Woesebacteria bacterium GW2011_GWB1_38_5b</name>
    <dbReference type="NCBI Taxonomy" id="1618569"/>
    <lineage>
        <taxon>Bacteria</taxon>
        <taxon>Candidatus Woeseibacteriota</taxon>
    </lineage>
</organism>
<keyword evidence="6 7" id="KW-0472">Membrane</keyword>
<evidence type="ECO:0000256" key="2">
    <source>
        <dbReference type="ARBA" id="ARBA00022448"/>
    </source>
</evidence>
<dbReference type="GO" id="GO:0022857">
    <property type="term" value="F:transmembrane transporter activity"/>
    <property type="evidence" value="ECO:0007669"/>
    <property type="project" value="InterPro"/>
</dbReference>
<keyword evidence="4 7" id="KW-0812">Transmembrane</keyword>
<feature type="transmembrane region" description="Helical" evidence="7">
    <location>
        <begin position="247"/>
        <end position="267"/>
    </location>
</feature>
<dbReference type="InterPro" id="IPR011701">
    <property type="entry name" value="MFS"/>
</dbReference>
<feature type="transmembrane region" description="Helical" evidence="7">
    <location>
        <begin position="279"/>
        <end position="297"/>
    </location>
</feature>
<gene>
    <name evidence="9" type="ORF">US96_C0016G0007</name>
</gene>
<evidence type="ECO:0000256" key="4">
    <source>
        <dbReference type="ARBA" id="ARBA00022692"/>
    </source>
</evidence>
<dbReference type="PROSITE" id="PS50850">
    <property type="entry name" value="MFS"/>
    <property type="match status" value="1"/>
</dbReference>
<evidence type="ECO:0000256" key="5">
    <source>
        <dbReference type="ARBA" id="ARBA00022989"/>
    </source>
</evidence>
<dbReference type="GO" id="GO:0005886">
    <property type="term" value="C:plasma membrane"/>
    <property type="evidence" value="ECO:0007669"/>
    <property type="project" value="UniProtKB-SubCell"/>
</dbReference>
<evidence type="ECO:0000256" key="7">
    <source>
        <dbReference type="SAM" id="Phobius"/>
    </source>
</evidence>
<feature type="transmembrane region" description="Helical" evidence="7">
    <location>
        <begin position="140"/>
        <end position="158"/>
    </location>
</feature>
<dbReference type="InterPro" id="IPR036259">
    <property type="entry name" value="MFS_trans_sf"/>
</dbReference>
<feature type="transmembrane region" description="Helical" evidence="7">
    <location>
        <begin position="73"/>
        <end position="89"/>
    </location>
</feature>
<feature type="transmembrane region" description="Helical" evidence="7">
    <location>
        <begin position="7"/>
        <end position="29"/>
    </location>
</feature>
<dbReference type="EMBL" id="LBUZ01000016">
    <property type="protein sequence ID" value="KKQ75153.1"/>
    <property type="molecule type" value="Genomic_DNA"/>
</dbReference>
<keyword evidence="2" id="KW-0813">Transport</keyword>
<comment type="caution">
    <text evidence="9">The sequence shown here is derived from an EMBL/GenBank/DDBJ whole genome shotgun (WGS) entry which is preliminary data.</text>
</comment>
<proteinExistence type="predicted"/>
<dbReference type="Gene3D" id="1.20.1250.20">
    <property type="entry name" value="MFS general substrate transporter like domains"/>
    <property type="match status" value="2"/>
</dbReference>
<evidence type="ECO:0000259" key="8">
    <source>
        <dbReference type="PROSITE" id="PS50850"/>
    </source>
</evidence>
<evidence type="ECO:0000313" key="10">
    <source>
        <dbReference type="Proteomes" id="UP000034181"/>
    </source>
</evidence>
<dbReference type="PANTHER" id="PTHR23517">
    <property type="entry name" value="RESISTANCE PROTEIN MDTM, PUTATIVE-RELATED-RELATED"/>
    <property type="match status" value="1"/>
</dbReference>
<feature type="transmembrane region" description="Helical" evidence="7">
    <location>
        <begin position="95"/>
        <end position="119"/>
    </location>
</feature>
<keyword evidence="5 7" id="KW-1133">Transmembrane helix</keyword>
<dbReference type="AlphaFoldDB" id="A0A0G0K655"/>
<dbReference type="Pfam" id="PF07690">
    <property type="entry name" value="MFS_1"/>
    <property type="match status" value="1"/>
</dbReference>
<evidence type="ECO:0000313" key="9">
    <source>
        <dbReference type="EMBL" id="KKQ75153.1"/>
    </source>
</evidence>
<feature type="transmembrane region" description="Helical" evidence="7">
    <location>
        <begin position="368"/>
        <end position="388"/>
    </location>
</feature>
<dbReference type="SUPFAM" id="SSF103473">
    <property type="entry name" value="MFS general substrate transporter"/>
    <property type="match status" value="1"/>
</dbReference>
<feature type="transmembrane region" description="Helical" evidence="7">
    <location>
        <begin position="164"/>
        <end position="184"/>
    </location>
</feature>
<dbReference type="Proteomes" id="UP000034181">
    <property type="component" value="Unassembled WGS sequence"/>
</dbReference>
<evidence type="ECO:0000256" key="3">
    <source>
        <dbReference type="ARBA" id="ARBA00022475"/>
    </source>
</evidence>
<dbReference type="InterPro" id="IPR020846">
    <property type="entry name" value="MFS_dom"/>
</dbReference>
<name>A0A0G0K655_9BACT</name>
<protein>
    <submittedName>
        <fullName evidence="9">Arabinose efflux permease family protein</fullName>
    </submittedName>
</protein>
<feature type="transmembrane region" description="Helical" evidence="7">
    <location>
        <begin position="41"/>
        <end position="61"/>
    </location>
</feature>
<keyword evidence="3" id="KW-1003">Cell membrane</keyword>
<feature type="transmembrane region" description="Helical" evidence="7">
    <location>
        <begin position="213"/>
        <end position="235"/>
    </location>
</feature>